<evidence type="ECO:0000313" key="1">
    <source>
        <dbReference type="EMBL" id="MDT7829194.1"/>
    </source>
</evidence>
<sequence>MNDKGADGYPLIQLISFDKLLQRYDTMAQGEDEFLAKKARHILEVQKPYPELRDGFTDLSLLEKHKDVIETLLHDVFPEVLTHNEIKAASLPFDDIIFNPSERFKKILKNAGGDDFVPVLRNMPGDQMYIVTATVILNFYYGFYFDFKRPLFYDIPDANGVMRHYRILYNADFMEILPAEKPRTLTRADVDELLDNFNDVELWKDKIPPNSFIAKGFVISNIFDVTAEHAISEIKSSLIASDKRGGENFISNFQDTFRSFFNEPTIQAGFVRYDAKENRFERVYGAGIRSFILQDADTLSCEDALCQKSYQKLLRDNNHFAISHVDRCAEETKGIQPYKSLSELGIKSAVLAPIADKGRLLGILELVSTKTNALNSVNATKLKDVMPFIISAVVRSEIEESNRIDAIIQNECTSVHESVYWRFQEEARRFIIDDLEGEQPVFSEIVFKNVYPLYGQIDIKDSSEARNLAVQRDLMIQLSEINDILATAWKIERLPIYEELMFRVNDHIDGIRNRLDTNDEQGIFNFVQTQISPVLQHLRSSDPVLQDLVTAYEASIDMGTESYYDHRRNYDESVMEINKRLATHMDKKQEVAQAMFPHYFERYKTDGIEHNMYIGNSIVDNDGFDIIYLNNLRLWQLQVMCEMENLHYKWKPKLSTALDVASMILVYNTSLSIRFRMDEKRFDVDGTYNARYEVIKKRIDKSFIKGTKERLTQPGKMVVVYSQEKDELEYLRYIKFLKSKGFFTGKVEIVDLQGVQGVSGLKAIRADILYKADGDGPTEKTYTYDDLMAELEK</sequence>
<dbReference type="Proteomes" id="UP001250656">
    <property type="component" value="Unassembled WGS sequence"/>
</dbReference>
<evidence type="ECO:0000313" key="2">
    <source>
        <dbReference type="Proteomes" id="UP001250656"/>
    </source>
</evidence>
<dbReference type="EMBL" id="JAVTTP010000001">
    <property type="protein sequence ID" value="MDT7829194.1"/>
    <property type="molecule type" value="Genomic_DNA"/>
</dbReference>
<gene>
    <name evidence="1" type="ORF">RQM65_11000</name>
</gene>
<name>A0ABU3L7N6_9FLAO</name>
<organism evidence="1 2">
    <name type="scientific">Pricia mediterranea</name>
    <dbReference type="NCBI Taxonomy" id="3076079"/>
    <lineage>
        <taxon>Bacteria</taxon>
        <taxon>Pseudomonadati</taxon>
        <taxon>Bacteroidota</taxon>
        <taxon>Flavobacteriia</taxon>
        <taxon>Flavobacteriales</taxon>
        <taxon>Flavobacteriaceae</taxon>
        <taxon>Pricia</taxon>
    </lineage>
</organism>
<reference evidence="1 2" key="1">
    <citation type="submission" date="2023-09" db="EMBL/GenBank/DDBJ databases">
        <title>Novel taxa isolated from Blanes Bay.</title>
        <authorList>
            <person name="Rey-Velasco X."/>
            <person name="Lucena T."/>
        </authorList>
    </citation>
    <scope>NUCLEOTIDE SEQUENCE [LARGE SCALE GENOMIC DNA]</scope>
    <source>
        <strain evidence="1 2">S334</strain>
    </source>
</reference>
<comment type="caution">
    <text evidence="1">The sequence shown here is derived from an EMBL/GenBank/DDBJ whole genome shotgun (WGS) entry which is preliminary data.</text>
</comment>
<protein>
    <submittedName>
        <fullName evidence="1">GAF domain-containing protein</fullName>
    </submittedName>
</protein>
<keyword evidence="2" id="KW-1185">Reference proteome</keyword>
<accession>A0ABU3L7N6</accession>
<dbReference type="InterPro" id="IPR029016">
    <property type="entry name" value="GAF-like_dom_sf"/>
</dbReference>
<dbReference type="Gene3D" id="3.30.450.40">
    <property type="match status" value="1"/>
</dbReference>
<dbReference type="RefSeq" id="WP_314014967.1">
    <property type="nucleotide sequence ID" value="NZ_JAVTTP010000001.1"/>
</dbReference>
<proteinExistence type="predicted"/>